<organism evidence="7">
    <name type="scientific">uncultured Rubrobacteraceae bacterium</name>
    <dbReference type="NCBI Taxonomy" id="349277"/>
    <lineage>
        <taxon>Bacteria</taxon>
        <taxon>Bacillati</taxon>
        <taxon>Actinomycetota</taxon>
        <taxon>Rubrobacteria</taxon>
        <taxon>Rubrobacterales</taxon>
        <taxon>Rubrobacteraceae</taxon>
        <taxon>environmental samples</taxon>
    </lineage>
</organism>
<dbReference type="InterPro" id="IPR006103">
    <property type="entry name" value="Glyco_hydro_2_cat"/>
</dbReference>
<dbReference type="PANTHER" id="PTHR42732:SF3">
    <property type="entry name" value="HYDROLASE"/>
    <property type="match status" value="1"/>
</dbReference>
<dbReference type="SUPFAM" id="SSF49303">
    <property type="entry name" value="beta-Galactosidase/glucuronidase domain"/>
    <property type="match status" value="1"/>
</dbReference>
<sequence>MSTVPRPEYPRPQFRRRDWTSLNGGWRFAFDDGDVGLAQGWQNATAAGLEDGSPFDLTINVPFCYQSKLSGIGESAFHDVVWYARTFEHPPGGEDERLLLHFGAVDYRAEVWVNGVHVVSHEGGHTPFSADVTTALRDGENVVVVRAEDPSRDVTIPRGKQYWREESEDIFYTRTTGIWQPVWLEPVNRSRVAGLRLTPNVDAACVDAEFEIEGAEPGATLRVVVELDGEMVLDDAFTVRSVLMDRRLPLVRRGEAPDESRFAAWTGLALWSPEKPNLYDIRLELRNEAGETLDTVRSYFGMRKVEVRDGKVFLNGVQYYQRLILDQGYFPGGNLTAPTDDDLRRDIELAKEMGFNGARKHQKVEDPRWLFWADTLGFLVWGEMANAYQYSPDYVRRITAEWQEAVARDYNHPSIVVWVPMNESWGVPNLEADPAQVEHLFSLYHLTRSLDGTRPVVSNDGWEHALTDLCNIHDYRGADVLANTYATAESSVAAAPSGRRIYAPGHGYRGEPILVTEFGGIAFAGEEGGWGYTTVASAEEFLGQYEAMIDALLACDPVQGFCYTQLTDIEQEVNGLLTYDRKPKADLARIRAITARERP</sequence>
<evidence type="ECO:0000259" key="6">
    <source>
        <dbReference type="Pfam" id="PF02837"/>
    </source>
</evidence>
<feature type="domain" description="Glycoside hydrolase family 2 catalytic" evidence="5">
    <location>
        <begin position="339"/>
        <end position="592"/>
    </location>
</feature>
<dbReference type="Pfam" id="PF02837">
    <property type="entry name" value="Glyco_hydro_2_N"/>
    <property type="match status" value="1"/>
</dbReference>
<protein>
    <submittedName>
        <fullName evidence="7">GH2</fullName>
        <ecNumber evidence="7">3.2.1.23</ecNumber>
    </submittedName>
</protein>
<gene>
    <name evidence="7" type="ORF">AVDCRST_MAG12-3749</name>
</gene>
<dbReference type="Pfam" id="PF02836">
    <property type="entry name" value="Glyco_hydro_2_C"/>
    <property type="match status" value="1"/>
</dbReference>
<evidence type="ECO:0000256" key="1">
    <source>
        <dbReference type="ARBA" id="ARBA00007401"/>
    </source>
</evidence>
<evidence type="ECO:0000259" key="4">
    <source>
        <dbReference type="Pfam" id="PF00703"/>
    </source>
</evidence>
<dbReference type="SUPFAM" id="SSF51445">
    <property type="entry name" value="(Trans)glycosidases"/>
    <property type="match status" value="1"/>
</dbReference>
<keyword evidence="3 7" id="KW-0326">Glycosidase</keyword>
<dbReference type="Pfam" id="PF00703">
    <property type="entry name" value="Glyco_hydro_2"/>
    <property type="match status" value="1"/>
</dbReference>
<reference evidence="7" key="1">
    <citation type="submission" date="2020-02" db="EMBL/GenBank/DDBJ databases">
        <authorList>
            <person name="Meier V. D."/>
        </authorList>
    </citation>
    <scope>NUCLEOTIDE SEQUENCE</scope>
    <source>
        <strain evidence="7">AVDCRST_MAG12</strain>
    </source>
</reference>
<dbReference type="GO" id="GO:0005975">
    <property type="term" value="P:carbohydrate metabolic process"/>
    <property type="evidence" value="ECO:0007669"/>
    <property type="project" value="InterPro"/>
</dbReference>
<keyword evidence="2 7" id="KW-0378">Hydrolase</keyword>
<name>A0A6J4TDG1_9ACTN</name>
<dbReference type="Gene3D" id="3.20.20.80">
    <property type="entry name" value="Glycosidases"/>
    <property type="match status" value="1"/>
</dbReference>
<dbReference type="Gene3D" id="2.60.120.260">
    <property type="entry name" value="Galactose-binding domain-like"/>
    <property type="match status" value="1"/>
</dbReference>
<dbReference type="EC" id="3.2.1.23" evidence="7"/>
<accession>A0A6J4TDG1</accession>
<dbReference type="EMBL" id="CADCVK010000526">
    <property type="protein sequence ID" value="CAA9520501.1"/>
    <property type="molecule type" value="Genomic_DNA"/>
</dbReference>
<dbReference type="Gene3D" id="2.60.40.10">
    <property type="entry name" value="Immunoglobulins"/>
    <property type="match status" value="1"/>
</dbReference>
<proteinExistence type="inferred from homology"/>
<dbReference type="InterPro" id="IPR013783">
    <property type="entry name" value="Ig-like_fold"/>
</dbReference>
<comment type="similarity">
    <text evidence="1">Belongs to the glycosyl hydrolase 2 family.</text>
</comment>
<dbReference type="AlphaFoldDB" id="A0A6J4TDG1"/>
<dbReference type="GO" id="GO:0004565">
    <property type="term" value="F:beta-galactosidase activity"/>
    <property type="evidence" value="ECO:0007669"/>
    <property type="project" value="UniProtKB-EC"/>
</dbReference>
<dbReference type="SUPFAM" id="SSF49785">
    <property type="entry name" value="Galactose-binding domain-like"/>
    <property type="match status" value="1"/>
</dbReference>
<evidence type="ECO:0000256" key="3">
    <source>
        <dbReference type="ARBA" id="ARBA00023295"/>
    </source>
</evidence>
<dbReference type="PANTHER" id="PTHR42732">
    <property type="entry name" value="BETA-GALACTOSIDASE"/>
    <property type="match status" value="1"/>
</dbReference>
<evidence type="ECO:0000256" key="2">
    <source>
        <dbReference type="ARBA" id="ARBA00022801"/>
    </source>
</evidence>
<dbReference type="InterPro" id="IPR036156">
    <property type="entry name" value="Beta-gal/glucu_dom_sf"/>
</dbReference>
<dbReference type="InterPro" id="IPR006102">
    <property type="entry name" value="Ig-like_GH2"/>
</dbReference>
<evidence type="ECO:0000313" key="7">
    <source>
        <dbReference type="EMBL" id="CAA9520501.1"/>
    </source>
</evidence>
<dbReference type="InterPro" id="IPR008979">
    <property type="entry name" value="Galactose-bd-like_sf"/>
</dbReference>
<feature type="domain" description="Glycoside hydrolase family 2 immunoglobulin-like beta-sandwich" evidence="4">
    <location>
        <begin position="268"/>
        <end position="303"/>
    </location>
</feature>
<dbReference type="InterPro" id="IPR051913">
    <property type="entry name" value="GH2_Domain-Containing"/>
</dbReference>
<evidence type="ECO:0000259" key="5">
    <source>
        <dbReference type="Pfam" id="PF02836"/>
    </source>
</evidence>
<feature type="domain" description="Glycosyl hydrolases family 2 sugar binding" evidence="6">
    <location>
        <begin position="21"/>
        <end position="147"/>
    </location>
</feature>
<dbReference type="InterPro" id="IPR017853">
    <property type="entry name" value="GH"/>
</dbReference>
<dbReference type="InterPro" id="IPR006104">
    <property type="entry name" value="Glyco_hydro_2_N"/>
</dbReference>